<gene>
    <name evidence="2" type="ORF">Cba03nite_72180</name>
</gene>
<sequence length="83" mass="8791">MFKLALRRHPRNPAQPPGNGTLPACDTSQSSFPARKVHGPPGVLPVSDAGRLRSDTRGSGQLGRMISINKHAHPAYGDAVGVR</sequence>
<feature type="compositionally biased region" description="Basic residues" evidence="1">
    <location>
        <begin position="1"/>
        <end position="11"/>
    </location>
</feature>
<reference evidence="2 3" key="1">
    <citation type="submission" date="2021-01" db="EMBL/GenBank/DDBJ databases">
        <title>Whole genome shotgun sequence of Catellatospora bangladeshensis NBRC 107357.</title>
        <authorList>
            <person name="Komaki H."/>
            <person name="Tamura T."/>
        </authorList>
    </citation>
    <scope>NUCLEOTIDE SEQUENCE [LARGE SCALE GENOMIC DNA]</scope>
    <source>
        <strain evidence="2 3">NBRC 107357</strain>
    </source>
</reference>
<dbReference type="EMBL" id="BONF01000054">
    <property type="protein sequence ID" value="GIF85869.1"/>
    <property type="molecule type" value="Genomic_DNA"/>
</dbReference>
<evidence type="ECO:0000256" key="1">
    <source>
        <dbReference type="SAM" id="MobiDB-lite"/>
    </source>
</evidence>
<proteinExistence type="predicted"/>
<evidence type="ECO:0000313" key="3">
    <source>
        <dbReference type="Proteomes" id="UP000601223"/>
    </source>
</evidence>
<comment type="caution">
    <text evidence="2">The sequence shown here is derived from an EMBL/GenBank/DDBJ whole genome shotgun (WGS) entry which is preliminary data.</text>
</comment>
<organism evidence="2 3">
    <name type="scientific">Catellatospora bangladeshensis</name>
    <dbReference type="NCBI Taxonomy" id="310355"/>
    <lineage>
        <taxon>Bacteria</taxon>
        <taxon>Bacillati</taxon>
        <taxon>Actinomycetota</taxon>
        <taxon>Actinomycetes</taxon>
        <taxon>Micromonosporales</taxon>
        <taxon>Micromonosporaceae</taxon>
        <taxon>Catellatospora</taxon>
    </lineage>
</organism>
<dbReference type="Proteomes" id="UP000601223">
    <property type="component" value="Unassembled WGS sequence"/>
</dbReference>
<dbReference type="AlphaFoldDB" id="A0A8J3JZI8"/>
<name>A0A8J3JZI8_9ACTN</name>
<accession>A0A8J3JZI8</accession>
<keyword evidence="3" id="KW-1185">Reference proteome</keyword>
<evidence type="ECO:0000313" key="2">
    <source>
        <dbReference type="EMBL" id="GIF85869.1"/>
    </source>
</evidence>
<protein>
    <submittedName>
        <fullName evidence="2">Uncharacterized protein</fullName>
    </submittedName>
</protein>
<feature type="region of interest" description="Disordered" evidence="1">
    <location>
        <begin position="1"/>
        <end position="65"/>
    </location>
</feature>